<evidence type="ECO:0000256" key="11">
    <source>
        <dbReference type="RuleBase" id="RU000679"/>
    </source>
</evidence>
<keyword evidence="3 11" id="KW-0894">Sodium channel</keyword>
<dbReference type="Gene3D" id="1.10.287.770">
    <property type="entry name" value="YojJ-like"/>
    <property type="match status" value="1"/>
</dbReference>
<dbReference type="Pfam" id="PF00858">
    <property type="entry name" value="ASC"/>
    <property type="match status" value="1"/>
</dbReference>
<keyword evidence="4 11" id="KW-0812">Transmembrane</keyword>
<dbReference type="GO" id="GO:0005886">
    <property type="term" value="C:plasma membrane"/>
    <property type="evidence" value="ECO:0007669"/>
    <property type="project" value="TreeGrafter"/>
</dbReference>
<dbReference type="Proteomes" id="UP000749559">
    <property type="component" value="Unassembled WGS sequence"/>
</dbReference>
<keyword evidence="10 11" id="KW-0407">Ion channel</keyword>
<dbReference type="InterPro" id="IPR001873">
    <property type="entry name" value="ENaC"/>
</dbReference>
<dbReference type="PRINTS" id="PR01078">
    <property type="entry name" value="AMINACHANNEL"/>
</dbReference>
<evidence type="ECO:0000256" key="2">
    <source>
        <dbReference type="ARBA" id="ARBA00022448"/>
    </source>
</evidence>
<evidence type="ECO:0000256" key="7">
    <source>
        <dbReference type="ARBA" id="ARBA00023065"/>
    </source>
</evidence>
<comment type="subcellular location">
    <subcellularLocation>
        <location evidence="1">Membrane</location>
        <topology evidence="1">Multi-pass membrane protein</topology>
    </subcellularLocation>
</comment>
<dbReference type="Gene3D" id="2.60.470.10">
    <property type="entry name" value="Acid-sensing ion channels like domains"/>
    <property type="match status" value="1"/>
</dbReference>
<comment type="caution">
    <text evidence="12">The sequence shown here is derived from an EMBL/GenBank/DDBJ whole genome shotgun (WGS) entry which is preliminary data.</text>
</comment>
<gene>
    <name evidence="12" type="ORF">OFUS_LOCUS347</name>
</gene>
<evidence type="ECO:0000256" key="8">
    <source>
        <dbReference type="ARBA" id="ARBA00023136"/>
    </source>
</evidence>
<keyword evidence="6" id="KW-0915">Sodium</keyword>
<dbReference type="OrthoDB" id="8065060at2759"/>
<dbReference type="PANTHER" id="PTHR11690:SF248">
    <property type="entry name" value="PICKPOCKET 17, ISOFORM A"/>
    <property type="match status" value="1"/>
</dbReference>
<dbReference type="EMBL" id="CAIIXF020000001">
    <property type="protein sequence ID" value="CAH1772612.1"/>
    <property type="molecule type" value="Genomic_DNA"/>
</dbReference>
<dbReference type="AlphaFoldDB" id="A0A8J1Y9E6"/>
<evidence type="ECO:0000256" key="10">
    <source>
        <dbReference type="ARBA" id="ARBA00023303"/>
    </source>
</evidence>
<dbReference type="GO" id="GO:0015280">
    <property type="term" value="F:ligand-gated sodium channel activity"/>
    <property type="evidence" value="ECO:0007669"/>
    <property type="project" value="TreeGrafter"/>
</dbReference>
<reference evidence="12" key="1">
    <citation type="submission" date="2022-03" db="EMBL/GenBank/DDBJ databases">
        <authorList>
            <person name="Martin C."/>
        </authorList>
    </citation>
    <scope>NUCLEOTIDE SEQUENCE</scope>
</reference>
<evidence type="ECO:0000256" key="4">
    <source>
        <dbReference type="ARBA" id="ARBA00022692"/>
    </source>
</evidence>
<evidence type="ECO:0000256" key="5">
    <source>
        <dbReference type="ARBA" id="ARBA00022989"/>
    </source>
</evidence>
<evidence type="ECO:0000256" key="3">
    <source>
        <dbReference type="ARBA" id="ARBA00022461"/>
    </source>
</evidence>
<keyword evidence="13" id="KW-1185">Reference proteome</keyword>
<dbReference type="PANTHER" id="PTHR11690">
    <property type="entry name" value="AMILORIDE-SENSITIVE SODIUM CHANNEL-RELATED"/>
    <property type="match status" value="1"/>
</dbReference>
<keyword evidence="2 11" id="KW-0813">Transport</keyword>
<sequence>MPADDENEEKPKENNSGNARSILSNFASSTTAHGCSQINQSQSSVAKCVWLLIFIGCTIGAIICITALLQKYFAFPTKDVIVLKTGAIAAPSISVCSLNPIPSSFRTRLSGIAPDNKVNTVLRALDLASERVANTSFGLHEKLSESYLRLNSYIWIYENAPGENETLQFAHELDDLVVSCMYQGIPCDKSTVKIFTNPYFYKCYTFNAMDYNDTYNGPFIHSTGTKSGISMLFFLDTHDSGETLYNPYCPLGGNTGVRVVIHQPGTIPDPFNDGFDVAPGYSTNVGITKRKRELLGRPWGDCERREKLDDGLPFLYDRRSCKLLCLQAFVAERCGCVTSYLPISENMKNITRCGQMDLENFNSASPNLTTLEHELDRLSCELKSVYVILDDQDDVDCDCPQSCERDIYDYTLSQSEWPSGGVQLHFYRHIAHLKGEAYFNSSMYHLLDDKVNTNDSMVNMKNQRMIQQNFLRVNTFFTSMDTEIVKQVEEYPFTDMISGVGGGFGVYVGFSIVTMCEFCVLFVHLLRAMIMDREKRKVKSAELHSSKVIPTKTAW</sequence>
<keyword evidence="5" id="KW-1133">Transmembrane helix</keyword>
<proteinExistence type="inferred from homology"/>
<evidence type="ECO:0000256" key="1">
    <source>
        <dbReference type="ARBA" id="ARBA00004141"/>
    </source>
</evidence>
<protein>
    <submittedName>
        <fullName evidence="12">Uncharacterized protein</fullName>
    </submittedName>
</protein>
<evidence type="ECO:0000313" key="12">
    <source>
        <dbReference type="EMBL" id="CAH1772612.1"/>
    </source>
</evidence>
<keyword evidence="8" id="KW-0472">Membrane</keyword>
<evidence type="ECO:0000256" key="6">
    <source>
        <dbReference type="ARBA" id="ARBA00023053"/>
    </source>
</evidence>
<name>A0A8J1Y9E6_OWEFU</name>
<keyword evidence="7 11" id="KW-0406">Ion transport</keyword>
<accession>A0A8J1Y9E6</accession>
<comment type="similarity">
    <text evidence="11">Belongs to the amiloride-sensitive sodium channel (TC 1.A.6) family.</text>
</comment>
<evidence type="ECO:0000313" key="13">
    <source>
        <dbReference type="Proteomes" id="UP000749559"/>
    </source>
</evidence>
<organism evidence="12 13">
    <name type="scientific">Owenia fusiformis</name>
    <name type="common">Polychaete worm</name>
    <dbReference type="NCBI Taxonomy" id="6347"/>
    <lineage>
        <taxon>Eukaryota</taxon>
        <taxon>Metazoa</taxon>
        <taxon>Spiralia</taxon>
        <taxon>Lophotrochozoa</taxon>
        <taxon>Annelida</taxon>
        <taxon>Polychaeta</taxon>
        <taxon>Sedentaria</taxon>
        <taxon>Canalipalpata</taxon>
        <taxon>Sabellida</taxon>
        <taxon>Oweniida</taxon>
        <taxon>Oweniidae</taxon>
        <taxon>Owenia</taxon>
    </lineage>
</organism>
<evidence type="ECO:0000256" key="9">
    <source>
        <dbReference type="ARBA" id="ARBA00023201"/>
    </source>
</evidence>
<keyword evidence="9 11" id="KW-0739">Sodium transport</keyword>